<evidence type="ECO:0000313" key="3">
    <source>
        <dbReference type="Proteomes" id="UP000320672"/>
    </source>
</evidence>
<reference evidence="2 3" key="1">
    <citation type="submission" date="2019-02" db="EMBL/GenBank/DDBJ databases">
        <title>Deep-cultivation of Planctomycetes and their phenomic and genomic characterization uncovers novel biology.</title>
        <authorList>
            <person name="Wiegand S."/>
            <person name="Jogler M."/>
            <person name="Boedeker C."/>
            <person name="Pinto D."/>
            <person name="Vollmers J."/>
            <person name="Rivas-Marin E."/>
            <person name="Kohn T."/>
            <person name="Peeters S.H."/>
            <person name="Heuer A."/>
            <person name="Rast P."/>
            <person name="Oberbeckmann S."/>
            <person name="Bunk B."/>
            <person name="Jeske O."/>
            <person name="Meyerdierks A."/>
            <person name="Storesund J.E."/>
            <person name="Kallscheuer N."/>
            <person name="Luecker S."/>
            <person name="Lage O.M."/>
            <person name="Pohl T."/>
            <person name="Merkel B.J."/>
            <person name="Hornburger P."/>
            <person name="Mueller R.-W."/>
            <person name="Bruemmer F."/>
            <person name="Labrenz M."/>
            <person name="Spormann A.M."/>
            <person name="Op den Camp H."/>
            <person name="Overmann J."/>
            <person name="Amann R."/>
            <person name="Jetten M.S.M."/>
            <person name="Mascher T."/>
            <person name="Medema M.H."/>
            <person name="Devos D.P."/>
            <person name="Kaster A.-K."/>
            <person name="Ovreas L."/>
            <person name="Rohde M."/>
            <person name="Galperin M.Y."/>
            <person name="Jogler C."/>
        </authorList>
    </citation>
    <scope>NUCLEOTIDE SEQUENCE [LARGE SCALE GENOMIC DNA]</scope>
    <source>
        <strain evidence="2 3">FF011L</strain>
    </source>
</reference>
<gene>
    <name evidence="2" type="ORF">FF011L_17300</name>
</gene>
<feature type="transmembrane region" description="Helical" evidence="1">
    <location>
        <begin position="64"/>
        <end position="83"/>
    </location>
</feature>
<keyword evidence="1" id="KW-1133">Transmembrane helix</keyword>
<dbReference type="EMBL" id="CP036262">
    <property type="protein sequence ID" value="QDS92975.1"/>
    <property type="molecule type" value="Genomic_DNA"/>
</dbReference>
<name>A0A517MDL2_9BACT</name>
<dbReference type="Proteomes" id="UP000320672">
    <property type="component" value="Chromosome"/>
</dbReference>
<dbReference type="KEGG" id="rml:FF011L_17300"/>
<keyword evidence="1" id="KW-0472">Membrane</keyword>
<proteinExistence type="predicted"/>
<organism evidence="2 3">
    <name type="scientific">Roseimaritima multifibrata</name>
    <dbReference type="NCBI Taxonomy" id="1930274"/>
    <lineage>
        <taxon>Bacteria</taxon>
        <taxon>Pseudomonadati</taxon>
        <taxon>Planctomycetota</taxon>
        <taxon>Planctomycetia</taxon>
        <taxon>Pirellulales</taxon>
        <taxon>Pirellulaceae</taxon>
        <taxon>Roseimaritima</taxon>
    </lineage>
</organism>
<protein>
    <submittedName>
        <fullName evidence="2">Uncharacterized protein</fullName>
    </submittedName>
</protein>
<evidence type="ECO:0000313" key="2">
    <source>
        <dbReference type="EMBL" id="QDS92975.1"/>
    </source>
</evidence>
<accession>A0A517MDL2</accession>
<keyword evidence="3" id="KW-1185">Reference proteome</keyword>
<sequence length="267" mass="30376">MATTNVINLAEDSNGKNTAFQIGLAAEDRFLRIYPGRVSDRCGAKQLLARTFCVTRYWQPTRPLIWILLCSVLLLSGCGRLLYRVKTPVPQTYVPNPLELPPVADDFVWLQVVDVVDDYFHVQRERPVQNHPGLVMEGRLDTSYRVGASIFEPWRKDSTKGFERWQSTLQSIRRRATVFVRPNGTGYQIEVVVQKELEDTNRGMEATEGLASRRNDGTVERSNDVLPSTQTTLGWIPLGRDATLEQSILQDIQGRITKADRKKILHH</sequence>
<dbReference type="RefSeq" id="WP_246109809.1">
    <property type="nucleotide sequence ID" value="NZ_CP036262.1"/>
</dbReference>
<dbReference type="AlphaFoldDB" id="A0A517MDL2"/>
<evidence type="ECO:0000256" key="1">
    <source>
        <dbReference type="SAM" id="Phobius"/>
    </source>
</evidence>
<keyword evidence="1" id="KW-0812">Transmembrane</keyword>